<protein>
    <recommendedName>
        <fullName evidence="3">Glycosyl transferases group 1</fullName>
    </recommendedName>
</protein>
<gene>
    <name evidence="1" type="ORF">SAMN05192576_0038</name>
</gene>
<dbReference type="Pfam" id="PF20706">
    <property type="entry name" value="GT4-conflict"/>
    <property type="match status" value="1"/>
</dbReference>
<organism evidence="1 2">
    <name type="scientific">Nocardioides szechwanensis</name>
    <dbReference type="NCBI Taxonomy" id="1005944"/>
    <lineage>
        <taxon>Bacteria</taxon>
        <taxon>Bacillati</taxon>
        <taxon>Actinomycetota</taxon>
        <taxon>Actinomycetes</taxon>
        <taxon>Propionibacteriales</taxon>
        <taxon>Nocardioidaceae</taxon>
        <taxon>Nocardioides</taxon>
    </lineage>
</organism>
<name>A0A1H0KHS4_9ACTN</name>
<dbReference type="EMBL" id="FNIC01000010">
    <property type="protein sequence ID" value="SDO55477.1"/>
    <property type="molecule type" value="Genomic_DNA"/>
</dbReference>
<dbReference type="SUPFAM" id="SSF53756">
    <property type="entry name" value="UDP-Glycosyltransferase/glycogen phosphorylase"/>
    <property type="match status" value="1"/>
</dbReference>
<evidence type="ECO:0008006" key="3">
    <source>
        <dbReference type="Google" id="ProtNLM"/>
    </source>
</evidence>
<reference evidence="1 2" key="1">
    <citation type="submission" date="2016-10" db="EMBL/GenBank/DDBJ databases">
        <authorList>
            <person name="de Groot N.N."/>
        </authorList>
    </citation>
    <scope>NUCLEOTIDE SEQUENCE [LARGE SCALE GENOMIC DNA]</scope>
    <source>
        <strain evidence="1 2">CGMCC 1.11147</strain>
    </source>
</reference>
<dbReference type="OrthoDB" id="5679686at2"/>
<sequence length="378" mass="41632">MSPRLRRRRTADPVEGAALGVNLAGYFTGELGVGELGRLLVEATERSGLPFTTRVHRRTRSRQDVAFEETTGDPHQVTVAVVNADQFPQWVEDAPDLHRDRYVIGVWAWEVERFPAYADAFALVDEVWTLSQHNRRAVARRTDKPVRTVPLPTRVPEPAPPLDLAALGLPEGPYMLTAFDHLSVFDRKNPLGLVEAFGRAFVDGEGPTLVVKAINGHLKPEERDLLRAAAARRRDVHLLEQYVGAAELGALMDGCQSYASLHRAEGYGLTLAEAMVRGRPVVATGYSGNLDFMDESTALLVPASRVPIGPGHRPYPPQAQWGEPDLDAAAAHLRWVHEHPSQAEELGERARAHHLATRTLDRTAAFVRQRITAAVAHG</sequence>
<dbReference type="AlphaFoldDB" id="A0A1H0KHS4"/>
<dbReference type="PANTHER" id="PTHR46656">
    <property type="entry name" value="PUTATIVE-RELATED"/>
    <property type="match status" value="1"/>
</dbReference>
<keyword evidence="2" id="KW-1185">Reference proteome</keyword>
<proteinExistence type="predicted"/>
<evidence type="ECO:0000313" key="1">
    <source>
        <dbReference type="EMBL" id="SDO55477.1"/>
    </source>
</evidence>
<dbReference type="Proteomes" id="UP000199004">
    <property type="component" value="Unassembled WGS sequence"/>
</dbReference>
<dbReference type="RefSeq" id="WP_091026782.1">
    <property type="nucleotide sequence ID" value="NZ_BKAE01000015.1"/>
</dbReference>
<evidence type="ECO:0000313" key="2">
    <source>
        <dbReference type="Proteomes" id="UP000199004"/>
    </source>
</evidence>
<dbReference type="PANTHER" id="PTHR46656:SF3">
    <property type="entry name" value="PUTATIVE-RELATED"/>
    <property type="match status" value="1"/>
</dbReference>
<dbReference type="STRING" id="1005944.SAMN05192576_0038"/>
<accession>A0A1H0KHS4</accession>
<dbReference type="Gene3D" id="3.40.50.2000">
    <property type="entry name" value="Glycogen Phosphorylase B"/>
    <property type="match status" value="1"/>
</dbReference>